<proteinExistence type="predicted"/>
<comment type="caution">
    <text evidence="1">The sequence shown here is derived from an EMBL/GenBank/DDBJ whole genome shotgun (WGS) entry which is preliminary data.</text>
</comment>
<dbReference type="AlphaFoldDB" id="X1DDP0"/>
<reference evidence="1" key="1">
    <citation type="journal article" date="2014" name="Front. Microbiol.">
        <title>High frequency of phylogenetically diverse reductive dehalogenase-homologous genes in deep subseafloor sedimentary metagenomes.</title>
        <authorList>
            <person name="Kawai M."/>
            <person name="Futagami T."/>
            <person name="Toyoda A."/>
            <person name="Takaki Y."/>
            <person name="Nishi S."/>
            <person name="Hori S."/>
            <person name="Arai W."/>
            <person name="Tsubouchi T."/>
            <person name="Morono Y."/>
            <person name="Uchiyama I."/>
            <person name="Ito T."/>
            <person name="Fujiyama A."/>
            <person name="Inagaki F."/>
            <person name="Takami H."/>
        </authorList>
    </citation>
    <scope>NUCLEOTIDE SEQUENCE</scope>
    <source>
        <strain evidence="1">Expedition CK06-06</strain>
    </source>
</reference>
<evidence type="ECO:0000313" key="1">
    <source>
        <dbReference type="EMBL" id="GAG94516.1"/>
    </source>
</evidence>
<feature type="non-terminal residue" evidence="1">
    <location>
        <position position="58"/>
    </location>
</feature>
<gene>
    <name evidence="1" type="ORF">S01H4_44855</name>
</gene>
<accession>X1DDP0</accession>
<protein>
    <submittedName>
        <fullName evidence="1">Uncharacterized protein</fullName>
    </submittedName>
</protein>
<dbReference type="EMBL" id="BART01024918">
    <property type="protein sequence ID" value="GAG94516.1"/>
    <property type="molecule type" value="Genomic_DNA"/>
</dbReference>
<name>X1DDP0_9ZZZZ</name>
<sequence>MQKGLIKLYTGDFNIMNQELQLDGSVLVTLSSEHYPESYRMRVEDLYGGNEKILEHEV</sequence>
<organism evidence="1">
    <name type="scientific">marine sediment metagenome</name>
    <dbReference type="NCBI Taxonomy" id="412755"/>
    <lineage>
        <taxon>unclassified sequences</taxon>
        <taxon>metagenomes</taxon>
        <taxon>ecological metagenomes</taxon>
    </lineage>
</organism>